<organism evidence="3 4">
    <name type="scientific">Leisingera caerulea</name>
    <name type="common">Phaeobacter caeruleus</name>
    <dbReference type="NCBI Taxonomy" id="506591"/>
    <lineage>
        <taxon>Bacteria</taxon>
        <taxon>Pseudomonadati</taxon>
        <taxon>Pseudomonadota</taxon>
        <taxon>Alphaproteobacteria</taxon>
        <taxon>Rhodobacterales</taxon>
        <taxon>Roseobacteraceae</taxon>
        <taxon>Leisingera</taxon>
    </lineage>
</organism>
<evidence type="ECO:0000256" key="1">
    <source>
        <dbReference type="ARBA" id="ARBA00004613"/>
    </source>
</evidence>
<evidence type="ECO:0000256" key="2">
    <source>
        <dbReference type="ARBA" id="ARBA00022525"/>
    </source>
</evidence>
<name>A0A9Q9HNF7_LEICA</name>
<dbReference type="GO" id="GO:0005576">
    <property type="term" value="C:extracellular region"/>
    <property type="evidence" value="ECO:0007669"/>
    <property type="project" value="UniProtKB-SubCell"/>
</dbReference>
<dbReference type="Gene3D" id="2.150.10.10">
    <property type="entry name" value="Serralysin-like metalloprotease, C-terminal"/>
    <property type="match status" value="1"/>
</dbReference>
<evidence type="ECO:0008006" key="5">
    <source>
        <dbReference type="Google" id="ProtNLM"/>
    </source>
</evidence>
<dbReference type="AlphaFoldDB" id="A0A9Q9HNF7"/>
<dbReference type="KEGG" id="lcae:K3721_08160"/>
<dbReference type="GO" id="GO:0005509">
    <property type="term" value="F:calcium ion binding"/>
    <property type="evidence" value="ECO:0007669"/>
    <property type="project" value="InterPro"/>
</dbReference>
<dbReference type="EMBL" id="CP081070">
    <property type="protein sequence ID" value="UWQ55500.1"/>
    <property type="molecule type" value="Genomic_DNA"/>
</dbReference>
<dbReference type="InterPro" id="IPR050557">
    <property type="entry name" value="RTX_toxin/Mannuronan_C5-epim"/>
</dbReference>
<sequence>MELLILLGIGLTIGGVALAMDDDDDAVAGEKTTGTEETDDISGTEGDDTVFAREGTDILDGNGGNDRLFGQDGEDVLVGGDGNDFLRGGSDPDLIVDGTGSDTIYGDLGGDLIVSTSAIGSDQAVQAARDYIALEDPDDEIFLELDWSTDTDSDPDEIYAGYGDDAVIAGDGDIVSLGEGADSLFVGDWIDADDDAVTVTDFNTSEDVLVYSHDGQGPLPEFSITRDDDGTGEGLGSALVFADGILIARLSGAGGSFSMSNLTIFDYGENGRLFF</sequence>
<dbReference type="PROSITE" id="PS00330">
    <property type="entry name" value="HEMOLYSIN_CALCIUM"/>
    <property type="match status" value="2"/>
</dbReference>
<keyword evidence="2" id="KW-0964">Secreted</keyword>
<dbReference type="Pfam" id="PF00353">
    <property type="entry name" value="HemolysinCabind"/>
    <property type="match status" value="3"/>
</dbReference>
<protein>
    <recommendedName>
        <fullName evidence="5">Calcium-binding protein</fullName>
    </recommendedName>
</protein>
<dbReference type="InterPro" id="IPR011049">
    <property type="entry name" value="Serralysin-like_metalloprot_C"/>
</dbReference>
<accession>A0A9Q9HNF7</accession>
<dbReference type="PANTHER" id="PTHR38340">
    <property type="entry name" value="S-LAYER PROTEIN"/>
    <property type="match status" value="1"/>
</dbReference>
<dbReference type="SUPFAM" id="SSF51120">
    <property type="entry name" value="beta-Roll"/>
    <property type="match status" value="2"/>
</dbReference>
<dbReference type="PANTHER" id="PTHR38340:SF1">
    <property type="entry name" value="S-LAYER PROTEIN"/>
    <property type="match status" value="1"/>
</dbReference>
<evidence type="ECO:0000313" key="4">
    <source>
        <dbReference type="Proteomes" id="UP001058713"/>
    </source>
</evidence>
<evidence type="ECO:0000313" key="3">
    <source>
        <dbReference type="EMBL" id="UWQ55500.1"/>
    </source>
</evidence>
<proteinExistence type="predicted"/>
<gene>
    <name evidence="3" type="ORF">K3721_08160</name>
</gene>
<dbReference type="Proteomes" id="UP001058713">
    <property type="component" value="Chromosome"/>
</dbReference>
<dbReference type="PRINTS" id="PR00313">
    <property type="entry name" value="CABNDNGRPT"/>
</dbReference>
<reference evidence="3" key="1">
    <citation type="submission" date="2021-08" db="EMBL/GenBank/DDBJ databases">
        <authorList>
            <person name="Nwanade C."/>
            <person name="Wang M."/>
            <person name="Masoudi A."/>
            <person name="Yu Z."/>
            <person name="Liu J."/>
        </authorList>
    </citation>
    <scope>NUCLEOTIDE SEQUENCE</scope>
    <source>
        <strain evidence="3">S122</strain>
    </source>
</reference>
<dbReference type="InterPro" id="IPR018511">
    <property type="entry name" value="Hemolysin-typ_Ca-bd_CS"/>
</dbReference>
<dbReference type="InterPro" id="IPR001343">
    <property type="entry name" value="Hemolysn_Ca-bd"/>
</dbReference>
<dbReference type="RefSeq" id="WP_259972471.1">
    <property type="nucleotide sequence ID" value="NZ_CP081070.1"/>
</dbReference>
<comment type="subcellular location">
    <subcellularLocation>
        <location evidence="1">Secreted</location>
    </subcellularLocation>
</comment>